<name>A0A486DPK4_KLEPN</name>
<dbReference type="EMBL" id="CAAHCV010000036">
    <property type="protein sequence ID" value="VGM14577.1"/>
    <property type="molecule type" value="Genomic_DNA"/>
</dbReference>
<sequence length="53" mass="6030">MSIDSLRLVFVSGVITIIIFSLLYLALWTENSLDSVTNFGWMLTELAKRLLKP</sequence>
<gene>
    <name evidence="1" type="ORF">SAMEA4873652_05338</name>
</gene>
<proteinExistence type="predicted"/>
<dbReference type="AlphaFoldDB" id="A0A486DPK4"/>
<reference evidence="1" key="1">
    <citation type="submission" date="2019-03" db="EMBL/GenBank/DDBJ databases">
        <authorList>
            <consortium name="Pathogen Informatics"/>
        </authorList>
    </citation>
    <scope>NUCLEOTIDE SEQUENCE</scope>
    <source>
        <strain evidence="1">5012STDY7626450</strain>
    </source>
</reference>
<dbReference type="RefSeq" id="WP_165475360.1">
    <property type="nucleotide sequence ID" value="NZ_BILO01000002.1"/>
</dbReference>
<evidence type="ECO:0000313" key="1">
    <source>
        <dbReference type="EMBL" id="VGM14577.1"/>
    </source>
</evidence>
<protein>
    <submittedName>
        <fullName evidence="1">Uncharacterized protein</fullName>
    </submittedName>
</protein>
<organism evidence="1">
    <name type="scientific">Klebsiella pneumoniae</name>
    <dbReference type="NCBI Taxonomy" id="573"/>
    <lineage>
        <taxon>Bacteria</taxon>
        <taxon>Pseudomonadati</taxon>
        <taxon>Pseudomonadota</taxon>
        <taxon>Gammaproteobacteria</taxon>
        <taxon>Enterobacterales</taxon>
        <taxon>Enterobacteriaceae</taxon>
        <taxon>Klebsiella/Raoultella group</taxon>
        <taxon>Klebsiella</taxon>
        <taxon>Klebsiella pneumoniae complex</taxon>
    </lineage>
</organism>
<accession>A0A486DPK4</accession>